<comment type="caution">
    <text evidence="2">The sequence shown here is derived from an EMBL/GenBank/DDBJ whole genome shotgun (WGS) entry which is preliminary data.</text>
</comment>
<keyword evidence="3" id="KW-1185">Reference proteome</keyword>
<evidence type="ECO:0000256" key="1">
    <source>
        <dbReference type="SAM" id="MobiDB-lite"/>
    </source>
</evidence>
<reference evidence="2" key="1">
    <citation type="submission" date="2021-02" db="EMBL/GenBank/DDBJ databases">
        <title>First Annotated Genome of the Yellow-green Alga Tribonema minus.</title>
        <authorList>
            <person name="Mahan K.M."/>
        </authorList>
    </citation>
    <scope>NUCLEOTIDE SEQUENCE</scope>
    <source>
        <strain evidence="2">UTEX B ZZ1240</strain>
    </source>
</reference>
<organism evidence="2 3">
    <name type="scientific">Tribonema minus</name>
    <dbReference type="NCBI Taxonomy" id="303371"/>
    <lineage>
        <taxon>Eukaryota</taxon>
        <taxon>Sar</taxon>
        <taxon>Stramenopiles</taxon>
        <taxon>Ochrophyta</taxon>
        <taxon>PX clade</taxon>
        <taxon>Xanthophyceae</taxon>
        <taxon>Tribonematales</taxon>
        <taxon>Tribonemataceae</taxon>
        <taxon>Tribonema</taxon>
    </lineage>
</organism>
<proteinExistence type="predicted"/>
<feature type="region of interest" description="Disordered" evidence="1">
    <location>
        <begin position="264"/>
        <end position="289"/>
    </location>
</feature>
<dbReference type="OrthoDB" id="190121at2759"/>
<dbReference type="Proteomes" id="UP000664859">
    <property type="component" value="Unassembled WGS sequence"/>
</dbReference>
<feature type="compositionally biased region" description="Basic and acidic residues" evidence="1">
    <location>
        <begin position="264"/>
        <end position="274"/>
    </location>
</feature>
<evidence type="ECO:0000313" key="2">
    <source>
        <dbReference type="EMBL" id="KAG5180797.1"/>
    </source>
</evidence>
<evidence type="ECO:0000313" key="3">
    <source>
        <dbReference type="Proteomes" id="UP000664859"/>
    </source>
</evidence>
<dbReference type="AlphaFoldDB" id="A0A835YSI1"/>
<sequence length="289" mass="32300">MAKLVAKRTGGGDGDGLRPMTAAQVKEALANYKAGAFKYCQSSAEQKEQLEMISMMREWADTFEKYKRIGCKKMTLGSYRAGRLLSVAALQIEWRGFPERDVRMVVRLLALNPMHDKRIVGFEMMESLKALGRDNALLLDCSALREVPCLRVFALGSIRTLDADPELVDPRKLFYKSHVKRTCFVLDNIPEWADLGPFWFEGTTHDGVSFWFRKRTPMLLNEFEISWDHPKAGNATGSGTVGGARVIGIGELDQCKDIKGWAKPEKSSTMHMEEDVGEDPEMPFGGGGV</sequence>
<accession>A0A835YSI1</accession>
<gene>
    <name evidence="2" type="ORF">JKP88DRAFT_323058</name>
</gene>
<dbReference type="EMBL" id="JAFCMP010000357">
    <property type="protein sequence ID" value="KAG5180797.1"/>
    <property type="molecule type" value="Genomic_DNA"/>
</dbReference>
<protein>
    <submittedName>
        <fullName evidence="2">Uncharacterized protein</fullName>
    </submittedName>
</protein>
<name>A0A835YSI1_9STRA</name>